<accession>A0A0K9Q4F7</accession>
<evidence type="ECO:0008006" key="5">
    <source>
        <dbReference type="Google" id="ProtNLM"/>
    </source>
</evidence>
<evidence type="ECO:0000256" key="2">
    <source>
        <dbReference type="SAM" id="MobiDB-lite"/>
    </source>
</evidence>
<comment type="caution">
    <text evidence="3">The sequence shown here is derived from an EMBL/GenBank/DDBJ whole genome shotgun (WGS) entry which is preliminary data.</text>
</comment>
<evidence type="ECO:0000313" key="3">
    <source>
        <dbReference type="EMBL" id="KMZ75407.1"/>
    </source>
</evidence>
<dbReference type="EMBL" id="LFYR01000167">
    <property type="protein sequence ID" value="KMZ75407.1"/>
    <property type="molecule type" value="Genomic_DNA"/>
</dbReference>
<keyword evidence="4" id="KW-1185">Reference proteome</keyword>
<protein>
    <recommendedName>
        <fullName evidence="5">Preprotein translocase subunit SECE1</fullName>
    </recommendedName>
</protein>
<proteinExistence type="predicted"/>
<evidence type="ECO:0000313" key="4">
    <source>
        <dbReference type="Proteomes" id="UP000036987"/>
    </source>
</evidence>
<evidence type="ECO:0000256" key="1">
    <source>
        <dbReference type="SAM" id="Coils"/>
    </source>
</evidence>
<dbReference type="PANTHER" id="PTHR37240">
    <property type="entry name" value="PREPROTEIN TRANSLOCASE SUBUNIT SECE1"/>
    <property type="match status" value="1"/>
</dbReference>
<organism evidence="3 4">
    <name type="scientific">Zostera marina</name>
    <name type="common">Eelgrass</name>
    <dbReference type="NCBI Taxonomy" id="29655"/>
    <lineage>
        <taxon>Eukaryota</taxon>
        <taxon>Viridiplantae</taxon>
        <taxon>Streptophyta</taxon>
        <taxon>Embryophyta</taxon>
        <taxon>Tracheophyta</taxon>
        <taxon>Spermatophyta</taxon>
        <taxon>Magnoliopsida</taxon>
        <taxon>Liliopsida</taxon>
        <taxon>Zosteraceae</taxon>
        <taxon>Zostera</taxon>
    </lineage>
</organism>
<keyword evidence="1" id="KW-0175">Coiled coil</keyword>
<dbReference type="STRING" id="29655.A0A0K9Q4F7"/>
<dbReference type="Proteomes" id="UP000036987">
    <property type="component" value="Unassembled WGS sequence"/>
</dbReference>
<feature type="coiled-coil region" evidence="1">
    <location>
        <begin position="68"/>
        <end position="95"/>
    </location>
</feature>
<dbReference type="AlphaFoldDB" id="A0A0K9Q4F7"/>
<reference evidence="4" key="1">
    <citation type="journal article" date="2016" name="Nature">
        <title>The genome of the seagrass Zostera marina reveals angiosperm adaptation to the sea.</title>
        <authorList>
            <person name="Olsen J.L."/>
            <person name="Rouze P."/>
            <person name="Verhelst B."/>
            <person name="Lin Y.-C."/>
            <person name="Bayer T."/>
            <person name="Collen J."/>
            <person name="Dattolo E."/>
            <person name="De Paoli E."/>
            <person name="Dittami S."/>
            <person name="Maumus F."/>
            <person name="Michel G."/>
            <person name="Kersting A."/>
            <person name="Lauritano C."/>
            <person name="Lohaus R."/>
            <person name="Toepel M."/>
            <person name="Tonon T."/>
            <person name="Vanneste K."/>
            <person name="Amirebrahimi M."/>
            <person name="Brakel J."/>
            <person name="Bostroem C."/>
            <person name="Chovatia M."/>
            <person name="Grimwood J."/>
            <person name="Jenkins J.W."/>
            <person name="Jueterbock A."/>
            <person name="Mraz A."/>
            <person name="Stam W.T."/>
            <person name="Tice H."/>
            <person name="Bornberg-Bauer E."/>
            <person name="Green P.J."/>
            <person name="Pearson G.A."/>
            <person name="Procaccini G."/>
            <person name="Duarte C.M."/>
            <person name="Schmutz J."/>
            <person name="Reusch T.B.H."/>
            <person name="Van de Peer Y."/>
        </authorList>
    </citation>
    <scope>NUCLEOTIDE SEQUENCE [LARGE SCALE GENOMIC DNA]</scope>
    <source>
        <strain evidence="4">cv. Finnish</strain>
    </source>
</reference>
<name>A0A0K9Q4F7_ZOSMR</name>
<feature type="region of interest" description="Disordered" evidence="2">
    <location>
        <begin position="42"/>
        <end position="67"/>
    </location>
</feature>
<dbReference type="OrthoDB" id="1937988at2759"/>
<sequence>MTFATATSTGVAFPSPIVSVSRPILQSSLIYLPRPHLRLSALRCSPSTPPEPKPIPEEKEGDTEALSKSISNEEVQELKERLAAARADAEEKKGFWGGVAEEVSEIEWPVFGKVLGTTGVVISVIVGSSIALLTVNAVFAEISDKIFVGRGVQDFLS</sequence>
<dbReference type="PANTHER" id="PTHR37240:SF1">
    <property type="entry name" value="PREPROTEIN TRANSLOCASE SUBUNIT SECE1"/>
    <property type="match status" value="1"/>
</dbReference>
<dbReference type="InterPro" id="IPR055330">
    <property type="entry name" value="SECE1-like"/>
</dbReference>
<gene>
    <name evidence="3" type="ORF">ZOSMA_114G00040</name>
</gene>